<dbReference type="InterPro" id="IPR036097">
    <property type="entry name" value="HisK_dim/P_sf"/>
</dbReference>
<dbReference type="Pfam" id="PF01590">
    <property type="entry name" value="GAF"/>
    <property type="match status" value="1"/>
</dbReference>
<evidence type="ECO:0000256" key="4">
    <source>
        <dbReference type="ARBA" id="ARBA00022679"/>
    </source>
</evidence>
<feature type="domain" description="Response regulatory" evidence="9">
    <location>
        <begin position="1089"/>
        <end position="1208"/>
    </location>
</feature>
<evidence type="ECO:0000256" key="3">
    <source>
        <dbReference type="ARBA" id="ARBA00022553"/>
    </source>
</evidence>
<dbReference type="Gene3D" id="3.30.450.40">
    <property type="match status" value="1"/>
</dbReference>
<dbReference type="CDD" id="cd17546">
    <property type="entry name" value="REC_hyHK_CKI1_RcsC-like"/>
    <property type="match status" value="1"/>
</dbReference>
<feature type="region of interest" description="Disordered" evidence="7">
    <location>
        <begin position="1037"/>
        <end position="1086"/>
    </location>
</feature>
<dbReference type="Gene3D" id="1.10.287.130">
    <property type="match status" value="1"/>
</dbReference>
<organism evidence="10 11">
    <name type="scientific">Aspergillus clavatus (strain ATCC 1007 / CBS 513.65 / DSM 816 / NCTC 3887 / NRRL 1 / QM 1276 / 107)</name>
    <dbReference type="NCBI Taxonomy" id="344612"/>
    <lineage>
        <taxon>Eukaryota</taxon>
        <taxon>Fungi</taxon>
        <taxon>Dikarya</taxon>
        <taxon>Ascomycota</taxon>
        <taxon>Pezizomycotina</taxon>
        <taxon>Eurotiomycetes</taxon>
        <taxon>Eurotiomycetidae</taxon>
        <taxon>Eurotiales</taxon>
        <taxon>Aspergillaceae</taxon>
        <taxon>Aspergillus</taxon>
        <taxon>Aspergillus subgen. Fumigati</taxon>
    </lineage>
</organism>
<name>A1CLW1_ASPCL</name>
<dbReference type="InterPro" id="IPR003594">
    <property type="entry name" value="HATPase_dom"/>
</dbReference>
<dbReference type="PRINTS" id="PR00344">
    <property type="entry name" value="BCTRLSENSOR"/>
</dbReference>
<dbReference type="FunFam" id="3.30.450.40:FF:000083">
    <property type="entry name" value="Sensor histidine kinase/response regulator, putative (AFU_orthologue AFUA_4G00660)"/>
    <property type="match status" value="1"/>
</dbReference>
<feature type="compositionally biased region" description="Polar residues" evidence="7">
    <location>
        <begin position="1"/>
        <end position="10"/>
    </location>
</feature>
<dbReference type="VEuPathDB" id="FungiDB:ACLA_078380"/>
<feature type="compositionally biased region" description="Polar residues" evidence="7">
    <location>
        <begin position="436"/>
        <end position="445"/>
    </location>
</feature>
<feature type="compositionally biased region" description="Basic and acidic residues" evidence="7">
    <location>
        <begin position="324"/>
        <end position="347"/>
    </location>
</feature>
<evidence type="ECO:0000259" key="8">
    <source>
        <dbReference type="PROSITE" id="PS50109"/>
    </source>
</evidence>
<dbReference type="InterPro" id="IPR005467">
    <property type="entry name" value="His_kinase_dom"/>
</dbReference>
<dbReference type="SUPFAM" id="SSF52172">
    <property type="entry name" value="CheY-like"/>
    <property type="match status" value="1"/>
</dbReference>
<evidence type="ECO:0000313" key="10">
    <source>
        <dbReference type="EMBL" id="EAW09090.1"/>
    </source>
</evidence>
<dbReference type="RefSeq" id="XP_001270516.1">
    <property type="nucleotide sequence ID" value="XM_001270515.1"/>
</dbReference>
<dbReference type="Pfam" id="PF02518">
    <property type="entry name" value="HATPase_c"/>
    <property type="match status" value="1"/>
</dbReference>
<evidence type="ECO:0000313" key="11">
    <source>
        <dbReference type="Proteomes" id="UP000006701"/>
    </source>
</evidence>
<proteinExistence type="predicted"/>
<gene>
    <name evidence="10" type="ORF">ACLA_078380</name>
</gene>
<evidence type="ECO:0000259" key="9">
    <source>
        <dbReference type="PROSITE" id="PS50110"/>
    </source>
</evidence>
<feature type="modified residue" description="4-aspartylphosphate" evidence="6">
    <location>
        <position position="1138"/>
    </location>
</feature>
<evidence type="ECO:0000256" key="2">
    <source>
        <dbReference type="ARBA" id="ARBA00012438"/>
    </source>
</evidence>
<evidence type="ECO:0000256" key="1">
    <source>
        <dbReference type="ARBA" id="ARBA00000085"/>
    </source>
</evidence>
<dbReference type="OrthoDB" id="303614at2759"/>
<dbReference type="PANTHER" id="PTHR43047:SF74">
    <property type="entry name" value="HISTIDINE KINASE-RELATED"/>
    <property type="match status" value="1"/>
</dbReference>
<dbReference type="InterPro" id="IPR011006">
    <property type="entry name" value="CheY-like_superfamily"/>
</dbReference>
<evidence type="ECO:0000256" key="7">
    <source>
        <dbReference type="SAM" id="MobiDB-lite"/>
    </source>
</evidence>
<dbReference type="PANTHER" id="PTHR43047">
    <property type="entry name" value="TWO-COMPONENT HISTIDINE PROTEIN KINASE"/>
    <property type="match status" value="1"/>
</dbReference>
<dbReference type="PROSITE" id="PS50110">
    <property type="entry name" value="RESPONSE_REGULATORY"/>
    <property type="match status" value="1"/>
</dbReference>
<dbReference type="SUPFAM" id="SSF47384">
    <property type="entry name" value="Homodimeric domain of signal transducing histidine kinase"/>
    <property type="match status" value="1"/>
</dbReference>
<dbReference type="eggNOG" id="KOG0519">
    <property type="taxonomic scope" value="Eukaryota"/>
</dbReference>
<dbReference type="GO" id="GO:0000155">
    <property type="term" value="F:phosphorelay sensor kinase activity"/>
    <property type="evidence" value="ECO:0007669"/>
    <property type="project" value="InterPro"/>
</dbReference>
<dbReference type="InterPro" id="IPR029016">
    <property type="entry name" value="GAF-like_dom_sf"/>
</dbReference>
<dbReference type="FunFam" id="1.10.287.130:FF:000023">
    <property type="entry name" value="Sensor histidine kinase/response regulator, putative"/>
    <property type="match status" value="1"/>
</dbReference>
<feature type="region of interest" description="Disordered" evidence="7">
    <location>
        <begin position="404"/>
        <end position="453"/>
    </location>
</feature>
<dbReference type="OMA" id="YREEKMV"/>
<dbReference type="Proteomes" id="UP000006701">
    <property type="component" value="Unassembled WGS sequence"/>
</dbReference>
<feature type="compositionally biased region" description="Acidic residues" evidence="7">
    <location>
        <begin position="278"/>
        <end position="290"/>
    </location>
</feature>
<dbReference type="GO" id="GO:0005886">
    <property type="term" value="C:plasma membrane"/>
    <property type="evidence" value="ECO:0007669"/>
    <property type="project" value="TreeGrafter"/>
</dbReference>
<dbReference type="InterPro" id="IPR036890">
    <property type="entry name" value="HATPase_C_sf"/>
</dbReference>
<keyword evidence="3 6" id="KW-0597">Phosphoprotein</keyword>
<dbReference type="SMART" id="SM00387">
    <property type="entry name" value="HATPase_c"/>
    <property type="match status" value="1"/>
</dbReference>
<sequence>MDSPASSNQGREGGPRKFAYNREGAREREMHLYLPYWGFTDTEKFAQQSIGDYPNASRDNVLTVFAQLAALRMNAQRALISLFDQKMQHVVAESTPSLALRGSEGRERSEALWLGVRRFPRKKIAMCYHAMKSFIEDGRDIFVVNDLTRDSRFQHHDSVTGPPHNKFYVSVPIQSPDDYIIGSVAVLDDKPRGGITKEQETFLKELSATVMDHLLSQRAMREEYREEKMVRALGLFVKGKSDLNDWFYSRDAPDLRYGGKITEVNKRLEQLRFSASSGEDEHEENAEESENSQSAPNPASVPDDKYISPVQRYGQDGEDADNEEHEHEQDREDEDHVEKHPGDEKQQRKQRPKLSPTTSQLQESLAPYNVRSVVGRAATMIYQALDVEGAMFIDASVYARRQTVGSPNHASEKPEEYNLQHQADRGAGEDEVPSATHPQSPSGSDASEEDADHGARSLVLGHYTSSTSDKGVNINDSHYVSLSGNFVSHLIDQYPRGKIFHIEEDGSISLSYEGIADDMDYSQSGSRGAQTTDAEHKDVEQETMDIKQLMKILPDARCISVYPVWDFQRGRWFTVCVVWTNDPGRVLSEPKDLTYLAAFSNTVMAEVSRLDLEAADRAKSDFISSISHELRSPLHGLLGTVELLQEMANTYAQRSLIETVYSCGRTLLDTLNHLLDYAKINTLTRPRPSDKGGALITDVSKPQPAVPGSMQDEDLSVLVQEVVEGLLAGAEYQRRGTDAGNEGSKHGENPRTRLITIVDIEWQESWRFSVYAGAWRRVVMNLFGNALKYTQTGYIRLLMRSDTLKVKGKQIVPAIRMTFSDSGRGMSKDFLTNHLYSAFLQEDTTSPGLGVGLHLVHQIVKSLDGQIKFSSEVGKGTDVDVILPITTAEHASPPSPLAQGVLKEKLRGKTVSLFTKSSRMGDLGFDTQVFGNILSSLGHMISGWFGLRVLTDEELDTERPDLAIVTEHEYRSYYRPGSSEPKPGTGEIQPTLPLIVLSARTSSWKMLGESVDDSVIFLTQPVSPKTLATAFEHCLGQEPRSGDATPMKLPSPVPEANNRESDQDGVQSQPPRRDSPATGNANKEKGARNILLVEDNQVNLKIIEMCVKTGGFTYRTAKNGLEAVERFKADRYDAVVMDISMPVMDGLTATREMRQLERKLKRPPATIIILTAVLSSSMQQEAMMSGVNLFLTKPTPLKQLKGILRNLADGKDLSAKA</sequence>
<dbReference type="Gene3D" id="3.30.565.10">
    <property type="entry name" value="Histidine kinase-like ATPase, C-terminal domain"/>
    <property type="match status" value="1"/>
</dbReference>
<dbReference type="PROSITE" id="PS50109">
    <property type="entry name" value="HIS_KIN"/>
    <property type="match status" value="1"/>
</dbReference>
<dbReference type="GO" id="GO:0009927">
    <property type="term" value="F:histidine phosphotransfer kinase activity"/>
    <property type="evidence" value="ECO:0007669"/>
    <property type="project" value="TreeGrafter"/>
</dbReference>
<dbReference type="SUPFAM" id="SSF55781">
    <property type="entry name" value="GAF domain-like"/>
    <property type="match status" value="1"/>
</dbReference>
<dbReference type="GeneID" id="4702681"/>
<dbReference type="Pfam" id="PF00072">
    <property type="entry name" value="Response_reg"/>
    <property type="match status" value="1"/>
</dbReference>
<dbReference type="EMBL" id="DS027057">
    <property type="protein sequence ID" value="EAW09090.1"/>
    <property type="molecule type" value="Genomic_DNA"/>
</dbReference>
<dbReference type="SMART" id="SM00388">
    <property type="entry name" value="HisKA"/>
    <property type="match status" value="1"/>
</dbReference>
<dbReference type="InterPro" id="IPR004358">
    <property type="entry name" value="Sig_transdc_His_kin-like_C"/>
</dbReference>
<accession>A1CLW1</accession>
<dbReference type="InterPro" id="IPR003661">
    <property type="entry name" value="HisK_dim/P_dom"/>
</dbReference>
<dbReference type="CDD" id="cd00082">
    <property type="entry name" value="HisKA"/>
    <property type="match status" value="1"/>
</dbReference>
<keyword evidence="5 10" id="KW-0418">Kinase</keyword>
<dbReference type="InterPro" id="IPR001789">
    <property type="entry name" value="Sig_transdc_resp-reg_receiver"/>
</dbReference>
<keyword evidence="11" id="KW-1185">Reference proteome</keyword>
<dbReference type="SMART" id="SM00448">
    <property type="entry name" value="REC"/>
    <property type="match status" value="1"/>
</dbReference>
<dbReference type="InterPro" id="IPR003018">
    <property type="entry name" value="GAF"/>
</dbReference>
<feature type="domain" description="Histidine kinase" evidence="8">
    <location>
        <begin position="625"/>
        <end position="887"/>
    </location>
</feature>
<dbReference type="AlphaFoldDB" id="A1CLW1"/>
<feature type="region of interest" description="Disordered" evidence="7">
    <location>
        <begin position="1"/>
        <end position="21"/>
    </location>
</feature>
<evidence type="ECO:0000256" key="5">
    <source>
        <dbReference type="ARBA" id="ARBA00022777"/>
    </source>
</evidence>
<feature type="compositionally biased region" description="Basic and acidic residues" evidence="7">
    <location>
        <begin position="410"/>
        <end position="428"/>
    </location>
</feature>
<comment type="catalytic activity">
    <reaction evidence="1">
        <text>ATP + protein L-histidine = ADP + protein N-phospho-L-histidine.</text>
        <dbReference type="EC" id="2.7.13.3"/>
    </reaction>
</comment>
<keyword evidence="4" id="KW-0808">Transferase</keyword>
<dbReference type="KEGG" id="act:ACLA_078380"/>
<dbReference type="HOGENOM" id="CLU_002763_3_0_1"/>
<dbReference type="SUPFAM" id="SSF55874">
    <property type="entry name" value="ATPase domain of HSP90 chaperone/DNA topoisomerase II/histidine kinase"/>
    <property type="match status" value="1"/>
</dbReference>
<protein>
    <recommendedName>
        <fullName evidence="2">histidine kinase</fullName>
        <ecNumber evidence="2">2.7.13.3</ecNumber>
    </recommendedName>
</protein>
<reference evidence="10 11" key="1">
    <citation type="journal article" date="2008" name="PLoS Genet.">
        <title>Genomic islands in the pathogenic filamentous fungus Aspergillus fumigatus.</title>
        <authorList>
            <person name="Fedorova N.D."/>
            <person name="Khaldi N."/>
            <person name="Joardar V.S."/>
            <person name="Maiti R."/>
            <person name="Amedeo P."/>
            <person name="Anderson M.J."/>
            <person name="Crabtree J."/>
            <person name="Silva J.C."/>
            <person name="Badger J.H."/>
            <person name="Albarraq A."/>
            <person name="Angiuoli S."/>
            <person name="Bussey H."/>
            <person name="Bowyer P."/>
            <person name="Cotty P.J."/>
            <person name="Dyer P.S."/>
            <person name="Egan A."/>
            <person name="Galens K."/>
            <person name="Fraser-Liggett C.M."/>
            <person name="Haas B.J."/>
            <person name="Inman J.M."/>
            <person name="Kent R."/>
            <person name="Lemieux S."/>
            <person name="Malavazi I."/>
            <person name="Orvis J."/>
            <person name="Roemer T."/>
            <person name="Ronning C.M."/>
            <person name="Sundaram J.P."/>
            <person name="Sutton G."/>
            <person name="Turner G."/>
            <person name="Venter J.C."/>
            <person name="White O.R."/>
            <person name="Whitty B.R."/>
            <person name="Youngman P."/>
            <person name="Wolfe K.H."/>
            <person name="Goldman G.H."/>
            <person name="Wortman J.R."/>
            <person name="Jiang B."/>
            <person name="Denning D.W."/>
            <person name="Nierman W.C."/>
        </authorList>
    </citation>
    <scope>NUCLEOTIDE SEQUENCE [LARGE SCALE GENOMIC DNA]</scope>
    <source>
        <strain evidence="11">ATCC 1007 / CBS 513.65 / DSM 816 / NCTC 3887 / NRRL 1</strain>
    </source>
</reference>
<evidence type="ECO:0000256" key="6">
    <source>
        <dbReference type="PROSITE-ProRule" id="PRU00169"/>
    </source>
</evidence>
<dbReference type="Gene3D" id="3.40.50.2300">
    <property type="match status" value="1"/>
</dbReference>
<dbReference type="EC" id="2.7.13.3" evidence="2"/>
<dbReference type="Pfam" id="PF00512">
    <property type="entry name" value="HisKA"/>
    <property type="match status" value="1"/>
</dbReference>
<feature type="region of interest" description="Disordered" evidence="7">
    <location>
        <begin position="274"/>
        <end position="363"/>
    </location>
</feature>